<dbReference type="STRING" id="1114856.GCA_000383975_03426"/>
<keyword evidence="1" id="KW-0456">Lyase</keyword>
<comment type="caution">
    <text evidence="2">The sequence shown here is derived from an EMBL/GenBank/DDBJ whole genome shotgun (WGS) entry which is preliminary data.</text>
</comment>
<sequence length="144" mass="15025">MHGVVPPTVTAFRDDEPGDYGTTAAHARFVVDRGAHAVFPLGTNGECPLLTGEKRTGGVECVVGEVGGEVPVITGVGAPSTYEPVAQAERAGIEGVVSVTPCYYPIDHDAALTHYRRVAESVSVPVYITHIPSKTGNALSLELV</sequence>
<name>L9W897_9EURY</name>
<dbReference type="PATRIC" id="fig|1114856.3.peg.821"/>
<dbReference type="eggNOG" id="arCOG04172">
    <property type="taxonomic scope" value="Archaea"/>
</dbReference>
<dbReference type="InterPro" id="IPR013785">
    <property type="entry name" value="Aldolase_TIM"/>
</dbReference>
<dbReference type="Gene3D" id="3.20.20.70">
    <property type="entry name" value="Aldolase class I"/>
    <property type="match status" value="1"/>
</dbReference>
<dbReference type="PANTHER" id="PTHR12128:SF66">
    <property type="entry name" value="4-HYDROXY-2-OXOGLUTARATE ALDOLASE, MITOCHONDRIAL"/>
    <property type="match status" value="1"/>
</dbReference>
<keyword evidence="3" id="KW-1185">Reference proteome</keyword>
<dbReference type="GO" id="GO:0008675">
    <property type="term" value="F:2-dehydro-3-deoxy-phosphogluconate aldolase activity"/>
    <property type="evidence" value="ECO:0007669"/>
    <property type="project" value="UniProtKB-ARBA"/>
</dbReference>
<reference evidence="2 3" key="1">
    <citation type="journal article" date="2014" name="PLoS Genet.">
        <title>Phylogenetically driven sequencing of extremely halophilic archaea reveals strategies for static and dynamic osmo-response.</title>
        <authorList>
            <person name="Becker E.A."/>
            <person name="Seitzer P.M."/>
            <person name="Tritt A."/>
            <person name="Larsen D."/>
            <person name="Krusor M."/>
            <person name="Yao A.I."/>
            <person name="Wu D."/>
            <person name="Madern D."/>
            <person name="Eisen J.A."/>
            <person name="Darling A.E."/>
            <person name="Facciotti M.T."/>
        </authorList>
    </citation>
    <scope>NUCLEOTIDE SEQUENCE [LARGE SCALE GENOMIC DNA]</scope>
    <source>
        <strain evidence="2 3">GA33</strain>
    </source>
</reference>
<organism evidence="2 3">
    <name type="scientific">Natronorubrum tibetense GA33</name>
    <dbReference type="NCBI Taxonomy" id="1114856"/>
    <lineage>
        <taxon>Archaea</taxon>
        <taxon>Methanobacteriati</taxon>
        <taxon>Methanobacteriota</taxon>
        <taxon>Stenosarchaea group</taxon>
        <taxon>Halobacteria</taxon>
        <taxon>Halobacteriales</taxon>
        <taxon>Natrialbaceae</taxon>
        <taxon>Natronorubrum</taxon>
    </lineage>
</organism>
<dbReference type="SUPFAM" id="SSF51569">
    <property type="entry name" value="Aldolase"/>
    <property type="match status" value="1"/>
</dbReference>
<accession>L9W897</accession>
<gene>
    <name evidence="2" type="ORF">C496_03963</name>
</gene>
<protein>
    <submittedName>
        <fullName evidence="2">Dihydrodipicolinate synthase</fullName>
    </submittedName>
</protein>
<dbReference type="Proteomes" id="UP000011599">
    <property type="component" value="Unassembled WGS sequence"/>
</dbReference>
<evidence type="ECO:0000313" key="2">
    <source>
        <dbReference type="EMBL" id="ELY45547.1"/>
    </source>
</evidence>
<dbReference type="CDD" id="cd00408">
    <property type="entry name" value="DHDPS-like"/>
    <property type="match status" value="1"/>
</dbReference>
<dbReference type="GO" id="GO:0008840">
    <property type="term" value="F:4-hydroxy-tetrahydrodipicolinate synthase activity"/>
    <property type="evidence" value="ECO:0007669"/>
    <property type="project" value="TreeGrafter"/>
</dbReference>
<evidence type="ECO:0000313" key="3">
    <source>
        <dbReference type="Proteomes" id="UP000011599"/>
    </source>
</evidence>
<dbReference type="PANTHER" id="PTHR12128">
    <property type="entry name" value="DIHYDRODIPICOLINATE SYNTHASE"/>
    <property type="match status" value="1"/>
</dbReference>
<dbReference type="InterPro" id="IPR002220">
    <property type="entry name" value="DapA-like"/>
</dbReference>
<dbReference type="Pfam" id="PF00701">
    <property type="entry name" value="DHDPS"/>
    <property type="match status" value="1"/>
</dbReference>
<evidence type="ECO:0000256" key="1">
    <source>
        <dbReference type="ARBA" id="ARBA00023239"/>
    </source>
</evidence>
<dbReference type="PRINTS" id="PR00146">
    <property type="entry name" value="DHPICSNTHASE"/>
</dbReference>
<dbReference type="OrthoDB" id="350860at2157"/>
<proteinExistence type="predicted"/>
<dbReference type="AlphaFoldDB" id="L9W897"/>
<dbReference type="EMBL" id="AOHW01000007">
    <property type="protein sequence ID" value="ELY45547.1"/>
    <property type="molecule type" value="Genomic_DNA"/>
</dbReference>